<evidence type="ECO:0000256" key="1">
    <source>
        <dbReference type="ARBA" id="ARBA00023015"/>
    </source>
</evidence>
<keyword evidence="7" id="KW-1185">Reference proteome</keyword>
<keyword evidence="3" id="KW-0804">Transcription</keyword>
<reference evidence="7" key="1">
    <citation type="submission" date="2016-07" db="EMBL/GenBank/DDBJ databases">
        <authorList>
            <person name="Florea S."/>
            <person name="Webb J.S."/>
            <person name="Jaromczyk J."/>
            <person name="Schardl C.L."/>
        </authorList>
    </citation>
    <scope>NUCLEOTIDE SEQUENCE [LARGE SCALE GENOMIC DNA]</scope>
    <source>
        <strain evidence="7">IPBSL-7</strain>
    </source>
</reference>
<gene>
    <name evidence="6" type="ORF">BCR15_05235</name>
</gene>
<dbReference type="Pfam" id="PF00440">
    <property type="entry name" value="TetR_N"/>
    <property type="match status" value="1"/>
</dbReference>
<dbReference type="AlphaFoldDB" id="A0A1C0AKV6"/>
<sequence length="234" mass="25168">MTGAEHAFRLLNVSSADDLQAHARIRDAALRLFGVHGIKATTVRQIAEAAGVSPALVIHHFRSKEGLRNACDEWMMARLTEKKTDAVAGGDTTAALLQSQSEFQPFHAYIAASISEGGEGAARLFDAMCQLTLDMFDAGPELFRTPADLEATVALVVAFSLGATVLEEQVARRLGGTHLLDPAVLPRYSLASMELFTHGLFADDTFLRRIRAAFESGRVPADGVTDPDPPPSDH</sequence>
<evidence type="ECO:0000256" key="4">
    <source>
        <dbReference type="PROSITE-ProRule" id="PRU00335"/>
    </source>
</evidence>
<evidence type="ECO:0000313" key="7">
    <source>
        <dbReference type="Proteomes" id="UP000093501"/>
    </source>
</evidence>
<name>A0A1C0AKV6_9ACTN</name>
<protein>
    <recommendedName>
        <fullName evidence="5">HTH tetR-type domain-containing protein</fullName>
    </recommendedName>
</protein>
<dbReference type="Proteomes" id="UP000093501">
    <property type="component" value="Unassembled WGS sequence"/>
</dbReference>
<evidence type="ECO:0000259" key="5">
    <source>
        <dbReference type="PROSITE" id="PS50977"/>
    </source>
</evidence>
<dbReference type="InterPro" id="IPR050109">
    <property type="entry name" value="HTH-type_TetR-like_transc_reg"/>
</dbReference>
<dbReference type="EMBL" id="MBQD01000022">
    <property type="protein sequence ID" value="OCL33240.1"/>
    <property type="molecule type" value="Genomic_DNA"/>
</dbReference>
<dbReference type="InterPro" id="IPR009057">
    <property type="entry name" value="Homeodomain-like_sf"/>
</dbReference>
<dbReference type="InterPro" id="IPR001647">
    <property type="entry name" value="HTH_TetR"/>
</dbReference>
<dbReference type="SUPFAM" id="SSF46689">
    <property type="entry name" value="Homeodomain-like"/>
    <property type="match status" value="1"/>
</dbReference>
<feature type="domain" description="HTH tetR-type" evidence="5">
    <location>
        <begin position="19"/>
        <end position="79"/>
    </location>
</feature>
<dbReference type="GO" id="GO:0003700">
    <property type="term" value="F:DNA-binding transcription factor activity"/>
    <property type="evidence" value="ECO:0007669"/>
    <property type="project" value="TreeGrafter"/>
</dbReference>
<dbReference type="PROSITE" id="PS50977">
    <property type="entry name" value="HTH_TETR_2"/>
    <property type="match status" value="1"/>
</dbReference>
<dbReference type="Gene3D" id="1.10.357.10">
    <property type="entry name" value="Tetracycline Repressor, domain 2"/>
    <property type="match status" value="1"/>
</dbReference>
<evidence type="ECO:0000256" key="2">
    <source>
        <dbReference type="ARBA" id="ARBA00023125"/>
    </source>
</evidence>
<proteinExistence type="predicted"/>
<dbReference type="PRINTS" id="PR00455">
    <property type="entry name" value="HTHTETR"/>
</dbReference>
<evidence type="ECO:0000313" key="6">
    <source>
        <dbReference type="EMBL" id="OCL33240.1"/>
    </source>
</evidence>
<accession>A0A1C0AKV6</accession>
<evidence type="ECO:0000256" key="3">
    <source>
        <dbReference type="ARBA" id="ARBA00023163"/>
    </source>
</evidence>
<organism evidence="6 7">
    <name type="scientific">Tessaracoccus lapidicaptus</name>
    <dbReference type="NCBI Taxonomy" id="1427523"/>
    <lineage>
        <taxon>Bacteria</taxon>
        <taxon>Bacillati</taxon>
        <taxon>Actinomycetota</taxon>
        <taxon>Actinomycetes</taxon>
        <taxon>Propionibacteriales</taxon>
        <taxon>Propionibacteriaceae</taxon>
        <taxon>Tessaracoccus</taxon>
    </lineage>
</organism>
<dbReference type="GO" id="GO:0000976">
    <property type="term" value="F:transcription cis-regulatory region binding"/>
    <property type="evidence" value="ECO:0007669"/>
    <property type="project" value="TreeGrafter"/>
</dbReference>
<dbReference type="Pfam" id="PF17933">
    <property type="entry name" value="TetR_C_25"/>
    <property type="match status" value="1"/>
</dbReference>
<comment type="caution">
    <text evidence="6">The sequence shown here is derived from an EMBL/GenBank/DDBJ whole genome shotgun (WGS) entry which is preliminary data.</text>
</comment>
<keyword evidence="1" id="KW-0805">Transcription regulation</keyword>
<dbReference type="PANTHER" id="PTHR30055:SF234">
    <property type="entry name" value="HTH-TYPE TRANSCRIPTIONAL REGULATOR BETI"/>
    <property type="match status" value="1"/>
</dbReference>
<feature type="DNA-binding region" description="H-T-H motif" evidence="4">
    <location>
        <begin position="42"/>
        <end position="61"/>
    </location>
</feature>
<dbReference type="PANTHER" id="PTHR30055">
    <property type="entry name" value="HTH-TYPE TRANSCRIPTIONAL REGULATOR RUTR"/>
    <property type="match status" value="1"/>
</dbReference>
<keyword evidence="2 4" id="KW-0238">DNA-binding</keyword>
<dbReference type="InterPro" id="IPR041484">
    <property type="entry name" value="TetR_C_25"/>
</dbReference>